<sequence length="227" mass="25975">MASSNADDGFYWNKQLKTRIARYNQHSRISLREMNLIDKDIPMIINEALINKQCTELDLSSNRFTFEGIRLLANTFDQNLISLKMIDLSSNQLGDESIRYITTALRMYPLLTHLRLGRNSITDIGAQYLAGLLSTNTRLTLIELEYNNITSQGMIVLAQAILCSNLKYFYIGNNRQVNDEGVESLRDMIRKATDLLAISLNDIDFSQKCKEKLGQVAKTKHRLTLYL</sequence>
<keyword evidence="3" id="KW-0677">Repeat</keyword>
<dbReference type="GO" id="GO:0048471">
    <property type="term" value="C:perinuclear region of cytoplasm"/>
    <property type="evidence" value="ECO:0007669"/>
    <property type="project" value="TreeGrafter"/>
</dbReference>
<keyword evidence="1" id="KW-0343">GTPase activation</keyword>
<dbReference type="EMBL" id="CAJNOQ010015893">
    <property type="protein sequence ID" value="CAF1370688.1"/>
    <property type="molecule type" value="Genomic_DNA"/>
</dbReference>
<dbReference type="InterPro" id="IPR032675">
    <property type="entry name" value="LRR_dom_sf"/>
</dbReference>
<protein>
    <submittedName>
        <fullName evidence="4">Uncharacterized protein</fullName>
    </submittedName>
</protein>
<accession>A0A815IUQ7</accession>
<keyword evidence="2" id="KW-0433">Leucine-rich repeat</keyword>
<dbReference type="Proteomes" id="UP000681722">
    <property type="component" value="Unassembled WGS sequence"/>
</dbReference>
<dbReference type="Gene3D" id="3.80.10.10">
    <property type="entry name" value="Ribonuclease Inhibitor"/>
    <property type="match status" value="2"/>
</dbReference>
<evidence type="ECO:0000256" key="3">
    <source>
        <dbReference type="ARBA" id="ARBA00022737"/>
    </source>
</evidence>
<dbReference type="GO" id="GO:0006913">
    <property type="term" value="P:nucleocytoplasmic transport"/>
    <property type="evidence" value="ECO:0007669"/>
    <property type="project" value="TreeGrafter"/>
</dbReference>
<gene>
    <name evidence="4" type="ORF">GPM918_LOCUS31841</name>
    <name evidence="5" type="ORF">SRO942_LOCUS32496</name>
</gene>
<dbReference type="GO" id="GO:0005096">
    <property type="term" value="F:GTPase activator activity"/>
    <property type="evidence" value="ECO:0007669"/>
    <property type="project" value="UniProtKB-KW"/>
</dbReference>
<comment type="caution">
    <text evidence="4">The sequence shown here is derived from an EMBL/GenBank/DDBJ whole genome shotgun (WGS) entry which is preliminary data.</text>
</comment>
<dbReference type="GO" id="GO:0031267">
    <property type="term" value="F:small GTPase binding"/>
    <property type="evidence" value="ECO:0007669"/>
    <property type="project" value="TreeGrafter"/>
</dbReference>
<dbReference type="InterPro" id="IPR027038">
    <property type="entry name" value="RanGap"/>
</dbReference>
<organism evidence="4 6">
    <name type="scientific">Didymodactylos carnosus</name>
    <dbReference type="NCBI Taxonomy" id="1234261"/>
    <lineage>
        <taxon>Eukaryota</taxon>
        <taxon>Metazoa</taxon>
        <taxon>Spiralia</taxon>
        <taxon>Gnathifera</taxon>
        <taxon>Rotifera</taxon>
        <taxon>Eurotatoria</taxon>
        <taxon>Bdelloidea</taxon>
        <taxon>Philodinida</taxon>
        <taxon>Philodinidae</taxon>
        <taxon>Didymodactylos</taxon>
    </lineage>
</organism>
<reference evidence="4" key="1">
    <citation type="submission" date="2021-02" db="EMBL/GenBank/DDBJ databases">
        <authorList>
            <person name="Nowell W R."/>
        </authorList>
    </citation>
    <scope>NUCLEOTIDE SEQUENCE</scope>
</reference>
<evidence type="ECO:0000313" key="6">
    <source>
        <dbReference type="Proteomes" id="UP000663829"/>
    </source>
</evidence>
<evidence type="ECO:0000313" key="4">
    <source>
        <dbReference type="EMBL" id="CAF1370688.1"/>
    </source>
</evidence>
<dbReference type="GO" id="GO:0005634">
    <property type="term" value="C:nucleus"/>
    <property type="evidence" value="ECO:0007669"/>
    <property type="project" value="TreeGrafter"/>
</dbReference>
<dbReference type="Pfam" id="PF13516">
    <property type="entry name" value="LRR_6"/>
    <property type="match status" value="5"/>
</dbReference>
<keyword evidence="6" id="KW-1185">Reference proteome</keyword>
<evidence type="ECO:0000256" key="2">
    <source>
        <dbReference type="ARBA" id="ARBA00022614"/>
    </source>
</evidence>
<dbReference type="PANTHER" id="PTHR24113:SF12">
    <property type="entry name" value="RAN GTPASE-ACTIVATING PROTEIN 1"/>
    <property type="match status" value="1"/>
</dbReference>
<dbReference type="InterPro" id="IPR001611">
    <property type="entry name" value="Leu-rich_rpt"/>
</dbReference>
<dbReference type="AlphaFoldDB" id="A0A815IUQ7"/>
<dbReference type="PANTHER" id="PTHR24113">
    <property type="entry name" value="RAN GTPASE-ACTIVATING PROTEIN 1"/>
    <property type="match status" value="1"/>
</dbReference>
<dbReference type="SMART" id="SM00368">
    <property type="entry name" value="LRR_RI"/>
    <property type="match status" value="4"/>
</dbReference>
<dbReference type="EMBL" id="CAJOBC010075351">
    <property type="protein sequence ID" value="CAF4256849.1"/>
    <property type="molecule type" value="Genomic_DNA"/>
</dbReference>
<dbReference type="GO" id="GO:0005829">
    <property type="term" value="C:cytosol"/>
    <property type="evidence" value="ECO:0007669"/>
    <property type="project" value="TreeGrafter"/>
</dbReference>
<dbReference type="SUPFAM" id="SSF52047">
    <property type="entry name" value="RNI-like"/>
    <property type="match status" value="1"/>
</dbReference>
<evidence type="ECO:0000256" key="1">
    <source>
        <dbReference type="ARBA" id="ARBA00022468"/>
    </source>
</evidence>
<dbReference type="Proteomes" id="UP000663829">
    <property type="component" value="Unassembled WGS sequence"/>
</dbReference>
<name>A0A815IUQ7_9BILA</name>
<evidence type="ECO:0000313" key="5">
    <source>
        <dbReference type="EMBL" id="CAF4256849.1"/>
    </source>
</evidence>
<dbReference type="OrthoDB" id="120976at2759"/>
<proteinExistence type="predicted"/>